<sequence length="507" mass="55965">MPFFQGKKSSILARFVVAMTALVSVALVVGVLLPLQELPVKAAEASPLVIEDLTVIDTRNGIEIPHQAIVVIGNRISFVGRTEDVPVFNEVRRIAGAGKYVIPGLWDAHIHSLRLSPQLHFPLLLANGVTSVRDMGDACSWSDNLKCLPEIRKWKDRIAEGSLLSPRIIATASYHVENLGQNRDVDTHVLENESRALLVALKARGDDFIKLQLDDHVNPLVFSTLVTQAHLQGMRIAGHLPFSVDLLDPLLASVQSVEHDSGLLPQCSDLLAAFDGRNRSKARLLARADDKRCDAVLASMARNRTGYVPTHIASIGQDWHLLSNTYKSDERIKYVALPQRFMWRFFAYLAVAGTAAEDRPALEAYYRASQKMTQRALAHGVAVMAGSDSMDPYVTHGFGLHDELLELVQAGLTPAQALRAASWTPALHFGLERDYGSIEAGKFADMLILDKNPLQDIQHARAINLLIFDGKLYTREDLDAMLSFTASQASSLSVNSKFLWGMIKPWQ</sequence>
<dbReference type="InterPro" id="IPR011059">
    <property type="entry name" value="Metal-dep_hydrolase_composite"/>
</dbReference>
<dbReference type="Proteomes" id="UP000646911">
    <property type="component" value="Unassembled WGS sequence"/>
</dbReference>
<dbReference type="InterPro" id="IPR032466">
    <property type="entry name" value="Metal_Hydrolase"/>
</dbReference>
<evidence type="ECO:0000313" key="3">
    <source>
        <dbReference type="EMBL" id="MBC3906658.1"/>
    </source>
</evidence>
<name>A0ABR6Z4D5_9BURK</name>
<proteinExistence type="predicted"/>
<dbReference type="SUPFAM" id="SSF51338">
    <property type="entry name" value="Composite domain of metallo-dependent hydrolases"/>
    <property type="match status" value="1"/>
</dbReference>
<organism evidence="3 4">
    <name type="scientific">Undibacterium umbellatum</name>
    <dbReference type="NCBI Taxonomy" id="2762300"/>
    <lineage>
        <taxon>Bacteria</taxon>
        <taxon>Pseudomonadati</taxon>
        <taxon>Pseudomonadota</taxon>
        <taxon>Betaproteobacteria</taxon>
        <taxon>Burkholderiales</taxon>
        <taxon>Oxalobacteraceae</taxon>
        <taxon>Undibacterium</taxon>
    </lineage>
</organism>
<keyword evidence="1" id="KW-0812">Transmembrane</keyword>
<comment type="caution">
    <text evidence="3">The sequence shown here is derived from an EMBL/GenBank/DDBJ whole genome shotgun (WGS) entry which is preliminary data.</text>
</comment>
<dbReference type="Gene3D" id="1.20.58.520">
    <property type="entry name" value="Amidohydrolase"/>
    <property type="match status" value="1"/>
</dbReference>
<keyword evidence="1" id="KW-0472">Membrane</keyword>
<feature type="transmembrane region" description="Helical" evidence="1">
    <location>
        <begin position="12"/>
        <end position="33"/>
    </location>
</feature>
<dbReference type="PANTHER" id="PTHR43135:SF3">
    <property type="entry name" value="ALPHA-D-RIBOSE 1-METHYLPHOSPHONATE 5-TRIPHOSPHATE DIPHOSPHATASE"/>
    <property type="match status" value="1"/>
</dbReference>
<keyword evidence="4" id="KW-1185">Reference proteome</keyword>
<dbReference type="Gene3D" id="2.30.40.10">
    <property type="entry name" value="Urease, subunit C, domain 1"/>
    <property type="match status" value="1"/>
</dbReference>
<evidence type="ECO:0000256" key="1">
    <source>
        <dbReference type="SAM" id="Phobius"/>
    </source>
</evidence>
<evidence type="ECO:0000259" key="2">
    <source>
        <dbReference type="Pfam" id="PF01979"/>
    </source>
</evidence>
<dbReference type="RefSeq" id="WP_186951843.1">
    <property type="nucleotide sequence ID" value="NZ_JACOFX010000001.1"/>
</dbReference>
<accession>A0ABR6Z4D5</accession>
<reference evidence="3 4" key="1">
    <citation type="submission" date="2020-08" db="EMBL/GenBank/DDBJ databases">
        <title>Novel species isolated from subtropical streams in China.</title>
        <authorList>
            <person name="Lu H."/>
        </authorList>
    </citation>
    <scope>NUCLEOTIDE SEQUENCE [LARGE SCALE GENOMIC DNA]</scope>
    <source>
        <strain evidence="3 4">NL8W</strain>
    </source>
</reference>
<dbReference type="Gene3D" id="3.30.110.90">
    <property type="entry name" value="Amidohydrolase"/>
    <property type="match status" value="1"/>
</dbReference>
<protein>
    <submittedName>
        <fullName evidence="3">Amidohydrolase family protein</fullName>
    </submittedName>
</protein>
<dbReference type="InterPro" id="IPR051781">
    <property type="entry name" value="Metallo-dep_Hydrolase"/>
</dbReference>
<dbReference type="Gene3D" id="3.40.50.10910">
    <property type="entry name" value="Amidohydrolase"/>
    <property type="match status" value="1"/>
</dbReference>
<dbReference type="InterPro" id="IPR006680">
    <property type="entry name" value="Amidohydro-rel"/>
</dbReference>
<dbReference type="Pfam" id="PF01979">
    <property type="entry name" value="Amidohydro_1"/>
    <property type="match status" value="1"/>
</dbReference>
<evidence type="ECO:0000313" key="4">
    <source>
        <dbReference type="Proteomes" id="UP000646911"/>
    </source>
</evidence>
<feature type="domain" description="Amidohydrolase-related" evidence="2">
    <location>
        <begin position="362"/>
        <end position="471"/>
    </location>
</feature>
<dbReference type="EMBL" id="JACOFX010000001">
    <property type="protein sequence ID" value="MBC3906658.1"/>
    <property type="molecule type" value="Genomic_DNA"/>
</dbReference>
<gene>
    <name evidence="3" type="ORF">H8L47_03675</name>
</gene>
<keyword evidence="1" id="KW-1133">Transmembrane helix</keyword>
<dbReference type="PANTHER" id="PTHR43135">
    <property type="entry name" value="ALPHA-D-RIBOSE 1-METHYLPHOSPHONATE 5-TRIPHOSPHATE DIPHOSPHATASE"/>
    <property type="match status" value="1"/>
</dbReference>
<dbReference type="SUPFAM" id="SSF51556">
    <property type="entry name" value="Metallo-dependent hydrolases"/>
    <property type="match status" value="1"/>
</dbReference>